<evidence type="ECO:0000313" key="1">
    <source>
        <dbReference type="EMBL" id="MFD2761203.1"/>
    </source>
</evidence>
<gene>
    <name evidence="1" type="ORF">ACFSUO_09495</name>
</gene>
<dbReference type="SUPFAM" id="SSF52540">
    <property type="entry name" value="P-loop containing nucleoside triphosphate hydrolases"/>
    <property type="match status" value="1"/>
</dbReference>
<reference evidence="2" key="1">
    <citation type="journal article" date="2019" name="Int. J. Syst. Evol. Microbiol.">
        <title>The Global Catalogue of Microorganisms (GCM) 10K type strain sequencing project: providing services to taxonomists for standard genome sequencing and annotation.</title>
        <authorList>
            <consortium name="The Broad Institute Genomics Platform"/>
            <consortium name="The Broad Institute Genome Sequencing Center for Infectious Disease"/>
            <person name="Wu L."/>
            <person name="Ma J."/>
        </authorList>
    </citation>
    <scope>NUCLEOTIDE SEQUENCE [LARGE SCALE GENOMIC DNA]</scope>
    <source>
        <strain evidence="2">TISTR 1535</strain>
    </source>
</reference>
<proteinExistence type="predicted"/>
<protein>
    <recommendedName>
        <fullName evidence="3">ATPase</fullName>
    </recommendedName>
</protein>
<dbReference type="RefSeq" id="WP_382393449.1">
    <property type="nucleotide sequence ID" value="NZ_JBHUNA010000020.1"/>
</dbReference>
<name>A0ABW5V7C9_9BACI</name>
<evidence type="ECO:0000313" key="2">
    <source>
        <dbReference type="Proteomes" id="UP001597502"/>
    </source>
</evidence>
<accession>A0ABW5V7C9</accession>
<evidence type="ECO:0008006" key="3">
    <source>
        <dbReference type="Google" id="ProtNLM"/>
    </source>
</evidence>
<organism evidence="1 2">
    <name type="scientific">Lentibacillus juripiscarius</name>
    <dbReference type="NCBI Taxonomy" id="257446"/>
    <lineage>
        <taxon>Bacteria</taxon>
        <taxon>Bacillati</taxon>
        <taxon>Bacillota</taxon>
        <taxon>Bacilli</taxon>
        <taxon>Bacillales</taxon>
        <taxon>Bacillaceae</taxon>
        <taxon>Lentibacillus</taxon>
    </lineage>
</organism>
<keyword evidence="2" id="KW-1185">Reference proteome</keyword>
<comment type="caution">
    <text evidence="1">The sequence shown here is derived from an EMBL/GenBank/DDBJ whole genome shotgun (WGS) entry which is preliminary data.</text>
</comment>
<dbReference type="EMBL" id="JBHUNA010000020">
    <property type="protein sequence ID" value="MFD2761203.1"/>
    <property type="molecule type" value="Genomic_DNA"/>
</dbReference>
<dbReference type="InterPro" id="IPR027417">
    <property type="entry name" value="P-loop_NTPase"/>
</dbReference>
<dbReference type="Proteomes" id="UP001597502">
    <property type="component" value="Unassembled WGS sequence"/>
</dbReference>
<sequence length="338" mass="38599">MSNLRYYVIGNTAEGQVNHLDTNLIGIDQVVALHHPSARLKTAVLQKLMDHYANHNIEVLESSLGNDVLDGIIIREKAIAFLDERIARQLASTDVHDLNNFFPSPGTTRPDVSGLMQQAYDSFAEGLRIHDDLEAIYINQMDFERADEFAEDFITELLTDVPKKQREPRRFHRLFGTNTADGVVNVVPHLIENIKDVYYIKGRAGTGKSVFMKKIANACLDHGFDVEMYYCSFDPGSIDMVLVRELDFCIFDSTDPHEFFPQRDGEKVIDMYENFVAPGTDETYATEIDDVHKRYKSCMKKGVRFLKEAGEQWRKWEDDYMKNVSNAAVKNVAKSLQI</sequence>